<dbReference type="InterPro" id="IPR013780">
    <property type="entry name" value="Glyco_hydro_b"/>
</dbReference>
<dbReference type="EMBL" id="CP134192">
    <property type="protein sequence ID" value="WPB08145.1"/>
    <property type="molecule type" value="Genomic_DNA"/>
</dbReference>
<gene>
    <name evidence="6" type="ORF">CB0940_11309</name>
    <name evidence="7" type="ORF">RHO25_012809</name>
</gene>
<dbReference type="SUPFAM" id="SSF51011">
    <property type="entry name" value="Glycosyl hydrolase domain"/>
    <property type="match status" value="1"/>
</dbReference>
<dbReference type="Gene3D" id="2.60.40.1180">
    <property type="entry name" value="Golgi alpha-mannosidase II"/>
    <property type="match status" value="1"/>
</dbReference>
<dbReference type="PANTHER" id="PTHR10357:SF179">
    <property type="entry name" value="NEUTRAL AND BASIC AMINO ACID TRANSPORT PROTEIN RBAT"/>
    <property type="match status" value="1"/>
</dbReference>
<evidence type="ECO:0000256" key="3">
    <source>
        <dbReference type="ARBA" id="ARBA00023295"/>
    </source>
</evidence>
<dbReference type="GO" id="GO:0000025">
    <property type="term" value="P:maltose catabolic process"/>
    <property type="evidence" value="ECO:0007669"/>
    <property type="project" value="TreeGrafter"/>
</dbReference>
<name>A0A2G5HFH5_CERBT</name>
<evidence type="ECO:0000313" key="7">
    <source>
        <dbReference type="EMBL" id="WPB08145.1"/>
    </source>
</evidence>
<dbReference type="GO" id="GO:0005987">
    <property type="term" value="P:sucrose catabolic process"/>
    <property type="evidence" value="ECO:0007669"/>
    <property type="project" value="TreeGrafter"/>
</dbReference>
<feature type="domain" description="Glycosyl hydrolase family 13 catalytic" evidence="5">
    <location>
        <begin position="21"/>
        <end position="441"/>
    </location>
</feature>
<dbReference type="Proteomes" id="UP000230605">
    <property type="component" value="Chromosome 9"/>
</dbReference>
<proteinExistence type="inferred from homology"/>
<dbReference type="GO" id="GO:0004574">
    <property type="term" value="F:oligo-1,6-glucosidase activity"/>
    <property type="evidence" value="ECO:0007669"/>
    <property type="project" value="TreeGrafter"/>
</dbReference>
<evidence type="ECO:0000313" key="6">
    <source>
        <dbReference type="EMBL" id="PIA90983.1"/>
    </source>
</evidence>
<organism evidence="6 8">
    <name type="scientific">Cercospora beticola</name>
    <name type="common">Sugarbeet leaf spot fungus</name>
    <dbReference type="NCBI Taxonomy" id="122368"/>
    <lineage>
        <taxon>Eukaryota</taxon>
        <taxon>Fungi</taxon>
        <taxon>Dikarya</taxon>
        <taxon>Ascomycota</taxon>
        <taxon>Pezizomycotina</taxon>
        <taxon>Dothideomycetes</taxon>
        <taxon>Dothideomycetidae</taxon>
        <taxon>Mycosphaerellales</taxon>
        <taxon>Mycosphaerellaceae</taxon>
        <taxon>Cercospora</taxon>
    </lineage>
</organism>
<dbReference type="InterPro" id="IPR017853">
    <property type="entry name" value="GH"/>
</dbReference>
<dbReference type="Gene3D" id="3.20.20.80">
    <property type="entry name" value="Glycosidases"/>
    <property type="match status" value="1"/>
</dbReference>
<dbReference type="Gene3D" id="3.90.400.10">
    <property type="entry name" value="Oligo-1,6-glucosidase, Domain 2"/>
    <property type="match status" value="1"/>
</dbReference>
<dbReference type="CDD" id="cd11333">
    <property type="entry name" value="AmyAc_SI_OligoGlu_DGase"/>
    <property type="match status" value="1"/>
</dbReference>
<keyword evidence="4" id="KW-0462">Maltose metabolism</keyword>
<dbReference type="EMBL" id="LKMD01000107">
    <property type="protein sequence ID" value="PIA90983.1"/>
    <property type="molecule type" value="Genomic_DNA"/>
</dbReference>
<sequence>MPGRLLKGDADAWWKEGVVYQIYPASYNDSNNDGMGDLEGIIQKLDYIKSLGVAIVWICPHFDSPQVDMGYDISDYQAIYPPYGNLDDCERLIKECHKRDLKIIFDLVVNHTSSEHKWFKESRSSKTNSKRDWYIWRPAKYDSQGNRIAPNNWRGNFSQPAWTWDEETQEYYLHLFAREQPDLNWENPDVRKAIWEDIVEFWLKRGVNGFRVDTVNMYSKGDMKDAPITDPGAEAQPAGLQYCNGPRMHEFLSEMNAVMKKYGAFTVGECPNTPDMAKVIKYVSAAEKQLDMVFQFDVVDVSRECGVDPNVEPSFSLAQFKEAIARTQEIMEHPDAWTTAFLENHDQARSISRFASDAPEFRDASARMLALFLVTLSGTLYVYQGQELGLRNVPLSWPIEEYKDLSSQNWYEYIKRTHNGDEKTLAGTKRALQRLARDHARVPMQWDSSMNAGFSQAEPWMRVNDDYESYNVAAQEKNPKSVLAFWKDMIALRKEHKELFVYGQFKLLDAENPNTFTFSKRYGDKEAIVVLNFTTEEQESGVEAAYSSAKLLLSSGGSNAGQKLAPLEGRVYVI</sequence>
<reference evidence="7 9" key="2">
    <citation type="submission" date="2023-09" db="EMBL/GenBank/DDBJ databases">
        <title>Complete-Gapless Cercospora beticola genome.</title>
        <authorList>
            <person name="Wyatt N.A."/>
            <person name="Spanner R.E."/>
            <person name="Bolton M.D."/>
        </authorList>
    </citation>
    <scope>NUCLEOTIDE SEQUENCE [LARGE SCALE GENOMIC DNA]</scope>
    <source>
        <strain evidence="7">Cb09-40</strain>
    </source>
</reference>
<accession>A0A2G5HFH5</accession>
<evidence type="ECO:0000256" key="2">
    <source>
        <dbReference type="ARBA" id="ARBA00022801"/>
    </source>
</evidence>
<dbReference type="AlphaFoldDB" id="A0A2G5HFH5"/>
<comment type="similarity">
    <text evidence="1">Belongs to the glycosyl hydrolase 13 family.</text>
</comment>
<keyword evidence="3" id="KW-0326">Glycosidase</keyword>
<evidence type="ECO:0000313" key="9">
    <source>
        <dbReference type="Proteomes" id="UP001302367"/>
    </source>
</evidence>
<dbReference type="SUPFAM" id="SSF51445">
    <property type="entry name" value="(Trans)glycosidases"/>
    <property type="match status" value="1"/>
</dbReference>
<dbReference type="OrthoDB" id="1740265at2759"/>
<keyword evidence="2" id="KW-0378">Hydrolase</keyword>
<protein>
    <submittedName>
        <fullName evidence="6">Alpha-glucosidase</fullName>
    </submittedName>
</protein>
<dbReference type="PANTHER" id="PTHR10357">
    <property type="entry name" value="ALPHA-AMYLASE FAMILY MEMBER"/>
    <property type="match status" value="1"/>
</dbReference>
<evidence type="ECO:0000256" key="1">
    <source>
        <dbReference type="ARBA" id="ARBA00008061"/>
    </source>
</evidence>
<dbReference type="Pfam" id="PF00128">
    <property type="entry name" value="Alpha-amylase"/>
    <property type="match status" value="1"/>
</dbReference>
<dbReference type="InterPro" id="IPR045857">
    <property type="entry name" value="O16G_dom_2"/>
</dbReference>
<evidence type="ECO:0000313" key="8">
    <source>
        <dbReference type="Proteomes" id="UP000230605"/>
    </source>
</evidence>
<dbReference type="GO" id="GO:0004575">
    <property type="term" value="F:sucrose alpha-glucosidase activity"/>
    <property type="evidence" value="ECO:0007669"/>
    <property type="project" value="TreeGrafter"/>
</dbReference>
<dbReference type="SMART" id="SM00642">
    <property type="entry name" value="Aamy"/>
    <property type="match status" value="1"/>
</dbReference>
<dbReference type="FunFam" id="3.20.20.80:FF:000087">
    <property type="entry name" value="Oligo-1,6-glucosidase IMA1"/>
    <property type="match status" value="1"/>
</dbReference>
<dbReference type="InterPro" id="IPR006047">
    <property type="entry name" value="GH13_cat_dom"/>
</dbReference>
<evidence type="ECO:0000256" key="4">
    <source>
        <dbReference type="ARBA" id="ARBA00026248"/>
    </source>
</evidence>
<keyword evidence="9" id="KW-1185">Reference proteome</keyword>
<dbReference type="GO" id="GO:0033934">
    <property type="term" value="F:glucan 1,4-alpha-maltotriohydrolase activity"/>
    <property type="evidence" value="ECO:0007669"/>
    <property type="project" value="TreeGrafter"/>
</dbReference>
<evidence type="ECO:0000259" key="5">
    <source>
        <dbReference type="SMART" id="SM00642"/>
    </source>
</evidence>
<dbReference type="FunFam" id="3.90.400.10:FF:000004">
    <property type="entry name" value="Oligo-1,6-glucosidase"/>
    <property type="match status" value="1"/>
</dbReference>
<dbReference type="Proteomes" id="UP001302367">
    <property type="component" value="Chromosome 9"/>
</dbReference>
<dbReference type="GO" id="GO:0004556">
    <property type="term" value="F:alpha-amylase activity"/>
    <property type="evidence" value="ECO:0007669"/>
    <property type="project" value="TreeGrafter"/>
</dbReference>
<reference evidence="6 8" key="1">
    <citation type="submission" date="2015-10" db="EMBL/GenBank/DDBJ databases">
        <title>The cercosporin biosynthetic gene cluster was horizontally transferred to several fungal lineages and shown to be expanded in Cercospora beticola based on microsynteny with recipient genomes.</title>
        <authorList>
            <person name="De Jonge R."/>
            <person name="Ebert M.K."/>
            <person name="Suttle J.C."/>
            <person name="Jurick Ii W.M."/>
            <person name="Secor G.A."/>
            <person name="Thomma B.P."/>
            <person name="Van De Peer Y."/>
            <person name="Bolton M.D."/>
        </authorList>
    </citation>
    <scope>NUCLEOTIDE SEQUENCE [LARGE SCALE GENOMIC DNA]</scope>
    <source>
        <strain evidence="6 8">09-40</strain>
    </source>
</reference>
<dbReference type="FunFam" id="3.20.20.80:FF:000064">
    <property type="entry name" value="Oligo-1,6-glucosidase"/>
    <property type="match status" value="1"/>
</dbReference>